<name>A0A8D8RXT1_9HEMI</name>
<reference evidence="1" key="1">
    <citation type="submission" date="2021-05" db="EMBL/GenBank/DDBJ databases">
        <authorList>
            <person name="Alioto T."/>
            <person name="Alioto T."/>
            <person name="Gomez Garrido J."/>
        </authorList>
    </citation>
    <scope>NUCLEOTIDE SEQUENCE</scope>
</reference>
<protein>
    <submittedName>
        <fullName evidence="1">Uncharacterized protein</fullName>
    </submittedName>
</protein>
<organism evidence="1">
    <name type="scientific">Cacopsylla melanoneura</name>
    <dbReference type="NCBI Taxonomy" id="428564"/>
    <lineage>
        <taxon>Eukaryota</taxon>
        <taxon>Metazoa</taxon>
        <taxon>Ecdysozoa</taxon>
        <taxon>Arthropoda</taxon>
        <taxon>Hexapoda</taxon>
        <taxon>Insecta</taxon>
        <taxon>Pterygota</taxon>
        <taxon>Neoptera</taxon>
        <taxon>Paraneoptera</taxon>
        <taxon>Hemiptera</taxon>
        <taxon>Sternorrhyncha</taxon>
        <taxon>Psylloidea</taxon>
        <taxon>Psyllidae</taxon>
        <taxon>Psyllinae</taxon>
        <taxon>Cacopsylla</taxon>
    </lineage>
</organism>
<dbReference type="EMBL" id="HBUF01190512">
    <property type="protein sequence ID" value="CAG6658246.1"/>
    <property type="molecule type" value="Transcribed_RNA"/>
</dbReference>
<evidence type="ECO:0000313" key="1">
    <source>
        <dbReference type="EMBL" id="CAG6658246.1"/>
    </source>
</evidence>
<sequence>MILLNKFNCSSLVFTSKLLNSSLASSSILLLGTFLPQDKPYNNFLQNSKSHRTCGRRAVIRPSNVGLSILMRWLWRKLFGLNIEFNHPYSPVYPENSLRLLNRILIQRSE</sequence>
<dbReference type="AlphaFoldDB" id="A0A8D8RXT1"/>
<proteinExistence type="predicted"/>
<accession>A0A8D8RXT1</accession>